<dbReference type="EMBL" id="CM020620">
    <property type="protein sequence ID" value="KAK1867758.1"/>
    <property type="molecule type" value="Genomic_DNA"/>
</dbReference>
<reference evidence="1" key="1">
    <citation type="submission" date="2019-11" db="EMBL/GenBank/DDBJ databases">
        <title>Nori genome reveals adaptations in red seaweeds to the harsh intertidal environment.</title>
        <authorList>
            <person name="Wang D."/>
            <person name="Mao Y."/>
        </authorList>
    </citation>
    <scope>NUCLEOTIDE SEQUENCE</scope>
    <source>
        <tissue evidence="1">Gametophyte</tissue>
    </source>
</reference>
<accession>A0ACC3CCF3</accession>
<name>A0ACC3CCF3_PYRYE</name>
<dbReference type="Proteomes" id="UP000798662">
    <property type="component" value="Chromosome 3"/>
</dbReference>
<gene>
    <name evidence="1" type="ORF">I4F81_010259</name>
</gene>
<proteinExistence type="predicted"/>
<evidence type="ECO:0000313" key="1">
    <source>
        <dbReference type="EMBL" id="KAK1867758.1"/>
    </source>
</evidence>
<organism evidence="1 2">
    <name type="scientific">Pyropia yezoensis</name>
    <name type="common">Susabi-nori</name>
    <name type="synonym">Porphyra yezoensis</name>
    <dbReference type="NCBI Taxonomy" id="2788"/>
    <lineage>
        <taxon>Eukaryota</taxon>
        <taxon>Rhodophyta</taxon>
        <taxon>Bangiophyceae</taxon>
        <taxon>Bangiales</taxon>
        <taxon>Bangiaceae</taxon>
        <taxon>Pyropia</taxon>
    </lineage>
</organism>
<protein>
    <submittedName>
        <fullName evidence="1">Uncharacterized protein</fullName>
    </submittedName>
</protein>
<sequence>MDGYHPSAGYPPPPALNGDGFTSAGNSCYLASVVAAMYAGWDAFDGLMQPPPPPSPPRPPRSVSSSVHGDLHPPGMAQALAVADSHTRMKAHAVAAAAAAAAAANDAAAAATAAAATDGGSLFPSLPPAPPLPLPPLPHYAAVDHPATAAAGSAGGDTSARAPAARDPASPAASRLRASLRDVVHALRSGSAVSAATINALRDAVLDAGFGRPSRDGGSAPRSAQEDPTEFFLALIDALGAPFLPLDERLAITNSRHALAPCSTDERVVTERMFFLPVPDDTDVPQEGVGLGDLLGRAFGGADVDGVRRVCARSGREVLVGGKLLTTLLPFYTPHEGGGDRMVDADVGNFAKVALPLVLSRGRVGGVDKCRTRVAIPRLLPAGGLVAGGGGGHTLALRSVVVHLGSAIEEENPGHYVAYVMWGDGWWRFNDIAPRGRRVVALPSGSAAEAAAVEEMERDGYLLFYELQSGDSSATAATAGASHAEAVRPAPPGASSSLPSRNRSSLMASVLSPFRRPAASPSSRASSPIPASACTVDVPPAAAVAGSGQQVPVRRHHHHHHNGRGRQRTPSPPLAGEQVHPVEAAEAAEWGRAFDAADMADSHAALVVAAAADAAEAAALATDAARREEADAEMARQLQAVTWGEGSMAASMGSGVDAGLG</sequence>
<keyword evidence="2" id="KW-1185">Reference proteome</keyword>
<evidence type="ECO:0000313" key="2">
    <source>
        <dbReference type="Proteomes" id="UP000798662"/>
    </source>
</evidence>
<comment type="caution">
    <text evidence="1">The sequence shown here is derived from an EMBL/GenBank/DDBJ whole genome shotgun (WGS) entry which is preliminary data.</text>
</comment>